<keyword evidence="2" id="KW-1003">Cell membrane</keyword>
<evidence type="ECO:0000256" key="3">
    <source>
        <dbReference type="ARBA" id="ARBA00022692"/>
    </source>
</evidence>
<keyword evidence="3 6" id="KW-0812">Transmembrane</keyword>
<dbReference type="Pfam" id="PF07690">
    <property type="entry name" value="MFS_1"/>
    <property type="match status" value="1"/>
</dbReference>
<evidence type="ECO:0000256" key="2">
    <source>
        <dbReference type="ARBA" id="ARBA00022475"/>
    </source>
</evidence>
<feature type="transmembrane region" description="Helical" evidence="6">
    <location>
        <begin position="288"/>
        <end position="308"/>
    </location>
</feature>
<keyword evidence="4 6" id="KW-1133">Transmembrane helix</keyword>
<dbReference type="InterPro" id="IPR036259">
    <property type="entry name" value="MFS_trans_sf"/>
</dbReference>
<dbReference type="GO" id="GO:0005886">
    <property type="term" value="C:plasma membrane"/>
    <property type="evidence" value="ECO:0007669"/>
    <property type="project" value="UniProtKB-SubCell"/>
</dbReference>
<feature type="transmembrane region" description="Helical" evidence="6">
    <location>
        <begin position="203"/>
        <end position="224"/>
    </location>
</feature>
<feature type="transmembrane region" description="Helical" evidence="6">
    <location>
        <begin position="160"/>
        <end position="182"/>
    </location>
</feature>
<dbReference type="PANTHER" id="PTHR23513">
    <property type="entry name" value="INTEGRAL MEMBRANE EFFLUX PROTEIN-RELATED"/>
    <property type="match status" value="1"/>
</dbReference>
<dbReference type="HOGENOM" id="CLU_723129_0_0_6"/>
<feature type="transmembrane region" description="Helical" evidence="6">
    <location>
        <begin position="329"/>
        <end position="349"/>
    </location>
</feature>
<dbReference type="PANTHER" id="PTHR23513:SF6">
    <property type="entry name" value="MAJOR FACILITATOR SUPERFAMILY ASSOCIATED DOMAIN-CONTAINING PROTEIN"/>
    <property type="match status" value="1"/>
</dbReference>
<gene>
    <name evidence="7" type="ORF">YC6258_01731</name>
</gene>
<dbReference type="GO" id="GO:0022857">
    <property type="term" value="F:transmembrane transporter activity"/>
    <property type="evidence" value="ECO:0007669"/>
    <property type="project" value="InterPro"/>
</dbReference>
<feature type="transmembrane region" description="Helical" evidence="6">
    <location>
        <begin position="264"/>
        <end position="282"/>
    </location>
</feature>
<accession>A0A0C5VGS2</accession>
<dbReference type="STRING" id="1445510.YC6258_01731"/>
<proteinExistence type="predicted"/>
<dbReference type="AlphaFoldDB" id="A0A0C5VGS2"/>
<evidence type="ECO:0000313" key="7">
    <source>
        <dbReference type="EMBL" id="AJQ93777.1"/>
    </source>
</evidence>
<feature type="transmembrane region" description="Helical" evidence="6">
    <location>
        <begin position="7"/>
        <end position="30"/>
    </location>
</feature>
<dbReference type="Proteomes" id="UP000032266">
    <property type="component" value="Chromosome"/>
</dbReference>
<dbReference type="SUPFAM" id="SSF103473">
    <property type="entry name" value="MFS general substrate transporter"/>
    <property type="match status" value="1"/>
</dbReference>
<keyword evidence="8" id="KW-1185">Reference proteome</keyword>
<evidence type="ECO:0000256" key="5">
    <source>
        <dbReference type="ARBA" id="ARBA00023136"/>
    </source>
</evidence>
<reference evidence="7 8" key="1">
    <citation type="submission" date="2014-01" db="EMBL/GenBank/DDBJ databases">
        <title>Full genme sequencing of cellulolytic bacterium Gynuella sunshinyii YC6258T gen. nov., sp. nov.</title>
        <authorList>
            <person name="Khan H."/>
            <person name="Chung E.J."/>
            <person name="Chung Y.R."/>
        </authorList>
    </citation>
    <scope>NUCLEOTIDE SEQUENCE [LARGE SCALE GENOMIC DNA]</scope>
    <source>
        <strain evidence="7 8">YC6258</strain>
    </source>
</reference>
<evidence type="ECO:0000256" key="6">
    <source>
        <dbReference type="SAM" id="Phobius"/>
    </source>
</evidence>
<dbReference type="EMBL" id="CP007142">
    <property type="protein sequence ID" value="AJQ93777.1"/>
    <property type="molecule type" value="Genomic_DNA"/>
</dbReference>
<evidence type="ECO:0000313" key="8">
    <source>
        <dbReference type="Proteomes" id="UP000032266"/>
    </source>
</evidence>
<comment type="subcellular location">
    <subcellularLocation>
        <location evidence="1">Cell membrane</location>
        <topology evidence="1">Multi-pass membrane protein</topology>
    </subcellularLocation>
</comment>
<feature type="transmembrane region" description="Helical" evidence="6">
    <location>
        <begin position="36"/>
        <end position="55"/>
    </location>
</feature>
<name>A0A0C5VGS2_9GAMM</name>
<organism evidence="7 8">
    <name type="scientific">Gynuella sunshinyii YC6258</name>
    <dbReference type="NCBI Taxonomy" id="1445510"/>
    <lineage>
        <taxon>Bacteria</taxon>
        <taxon>Pseudomonadati</taxon>
        <taxon>Pseudomonadota</taxon>
        <taxon>Gammaproteobacteria</taxon>
        <taxon>Oceanospirillales</taxon>
        <taxon>Saccharospirillaceae</taxon>
        <taxon>Gynuella</taxon>
    </lineage>
</organism>
<protein>
    <submittedName>
        <fullName evidence="7">Arabinose efflux permease</fullName>
    </submittedName>
</protein>
<dbReference type="RefSeq" id="WP_144407583.1">
    <property type="nucleotide sequence ID" value="NZ_CP007142.1"/>
</dbReference>
<evidence type="ECO:0000256" key="4">
    <source>
        <dbReference type="ARBA" id="ARBA00022989"/>
    </source>
</evidence>
<sequence length="382" mass="41670">MSNYKSIVLLIFLASIASWFDFIAVLSLFASDSKSGPLDTALVSIAMLAPPALLSRHYTRLVNKYNLKAGLTFALLARSILTFIILFFVNNYLIALILLACRAAFSGLFAPQISLIASNVVDELKPKLSAHISLANNVSKLVIPAAGGALAVAFGNTFVILLGGLILFFTALFAFFSLSIINTQNKETKKTGSPIDANHKLELTHAGLYYFLVFSMSNLLPYIFHDIGSGTLLFSIAISCSAFGNISAGIILSKNKTNIYRLQFLINALFTCLLFFVIYLLITVKFNYALPIVFALTGYFSASIQVNITNNTISLTSEKATSYSARFQSTQNIAMLAGPIFGATVIEYFSSELLFLTSSLIGVVYFTSTILISKRTKYESVH</sequence>
<feature type="transmembrane region" description="Helical" evidence="6">
    <location>
        <begin position="355"/>
        <end position="373"/>
    </location>
</feature>
<dbReference type="KEGG" id="gsn:YC6258_01731"/>
<dbReference type="InterPro" id="IPR011701">
    <property type="entry name" value="MFS"/>
</dbReference>
<evidence type="ECO:0000256" key="1">
    <source>
        <dbReference type="ARBA" id="ARBA00004651"/>
    </source>
</evidence>
<keyword evidence="5 6" id="KW-0472">Membrane</keyword>
<feature type="transmembrane region" description="Helical" evidence="6">
    <location>
        <begin position="230"/>
        <end position="252"/>
    </location>
</feature>
<dbReference type="Gene3D" id="1.20.1250.20">
    <property type="entry name" value="MFS general substrate transporter like domains"/>
    <property type="match status" value="2"/>
</dbReference>